<evidence type="ECO:0008006" key="4">
    <source>
        <dbReference type="Google" id="ProtNLM"/>
    </source>
</evidence>
<accession>A0AA39HAR5</accession>
<evidence type="ECO:0000256" key="1">
    <source>
        <dbReference type="SAM" id="Phobius"/>
    </source>
</evidence>
<evidence type="ECO:0000313" key="2">
    <source>
        <dbReference type="EMBL" id="KAK0401894.1"/>
    </source>
</evidence>
<protein>
    <recommendedName>
        <fullName evidence="4">Beta-N-acetylhexosaminidase</fullName>
    </recommendedName>
</protein>
<dbReference type="GO" id="GO:0015929">
    <property type="term" value="F:hexosaminidase activity"/>
    <property type="evidence" value="ECO:0007669"/>
    <property type="project" value="InterPro"/>
</dbReference>
<dbReference type="InterPro" id="IPR038901">
    <property type="entry name" value="HEXDC-like"/>
</dbReference>
<reference evidence="2" key="1">
    <citation type="submission" date="2023-06" db="EMBL/GenBank/DDBJ databases">
        <title>Genomic analysis of the entomopathogenic nematode Steinernema hermaphroditum.</title>
        <authorList>
            <person name="Schwarz E.M."/>
            <person name="Heppert J.K."/>
            <person name="Baniya A."/>
            <person name="Schwartz H.T."/>
            <person name="Tan C.-H."/>
            <person name="Antoshechkin I."/>
            <person name="Sternberg P.W."/>
            <person name="Goodrich-Blair H."/>
            <person name="Dillman A.R."/>
        </authorList>
    </citation>
    <scope>NUCLEOTIDE SEQUENCE</scope>
    <source>
        <strain evidence="2">PS9179</strain>
        <tissue evidence="2">Whole animal</tissue>
    </source>
</reference>
<dbReference type="Gene3D" id="3.20.20.80">
    <property type="entry name" value="Glycosidases"/>
    <property type="match status" value="1"/>
</dbReference>
<dbReference type="InterPro" id="IPR017853">
    <property type="entry name" value="GH"/>
</dbReference>
<feature type="transmembrane region" description="Helical" evidence="1">
    <location>
        <begin position="20"/>
        <end position="41"/>
    </location>
</feature>
<dbReference type="AlphaFoldDB" id="A0AA39HAR5"/>
<gene>
    <name evidence="2" type="ORF">QR680_016033</name>
</gene>
<keyword evidence="1" id="KW-1133">Transmembrane helix</keyword>
<dbReference type="Proteomes" id="UP001175271">
    <property type="component" value="Unassembled WGS sequence"/>
</dbReference>
<dbReference type="PANTHER" id="PTHR21040:SF12">
    <property type="entry name" value="BETA-N-ACETYLHEXOSAMINIDASE"/>
    <property type="match status" value="1"/>
</dbReference>
<keyword evidence="1" id="KW-0472">Membrane</keyword>
<keyword evidence="3" id="KW-1185">Reference proteome</keyword>
<name>A0AA39HAR5_9BILA</name>
<proteinExistence type="predicted"/>
<dbReference type="EMBL" id="JAUCMV010000004">
    <property type="protein sequence ID" value="KAK0401894.1"/>
    <property type="molecule type" value="Genomic_DNA"/>
</dbReference>
<dbReference type="SUPFAM" id="SSF51445">
    <property type="entry name" value="(Trans)glycosidases"/>
    <property type="match status" value="1"/>
</dbReference>
<comment type="caution">
    <text evidence="2">The sequence shown here is derived from an EMBL/GenBank/DDBJ whole genome shotgun (WGS) entry which is preliminary data.</text>
</comment>
<evidence type="ECO:0000313" key="3">
    <source>
        <dbReference type="Proteomes" id="UP001175271"/>
    </source>
</evidence>
<organism evidence="2 3">
    <name type="scientific">Steinernema hermaphroditum</name>
    <dbReference type="NCBI Taxonomy" id="289476"/>
    <lineage>
        <taxon>Eukaryota</taxon>
        <taxon>Metazoa</taxon>
        <taxon>Ecdysozoa</taxon>
        <taxon>Nematoda</taxon>
        <taxon>Chromadorea</taxon>
        <taxon>Rhabditida</taxon>
        <taxon>Tylenchina</taxon>
        <taxon>Panagrolaimomorpha</taxon>
        <taxon>Strongyloidoidea</taxon>
        <taxon>Steinernematidae</taxon>
        <taxon>Steinernema</taxon>
    </lineage>
</organism>
<keyword evidence="1" id="KW-0812">Transmembrane</keyword>
<dbReference type="PANTHER" id="PTHR21040">
    <property type="entry name" value="BCDNA.GH04120"/>
    <property type="match status" value="1"/>
</dbReference>
<sequence>MTTDICFRYIFIILRKNQFLLLIAAFFTVYVIQSLLFIPVLNNVNYYSYNPSDTRKKCHQFEDRIVHFDLKGAPPRVAYYRKIFPVLRRLNATGILMEYEDMFPYSGELSVLARNDSYTVEEIYEICQLAKEHKLELIPLIPTFGSVEFLLKHKKFSHLKEKKDPSTVCPSSEESVELIKKMIKQIYRVHSKVSKLKSIHIGMNDPPRVGVDNRCKKRLVYELDWNVETLKLEHLTKIAYYAKKKLRLKRVLVWHDIIVNVNIKTLNESLGALLTPVLWHYDWNSGDDRAFPDGTFAKFAEVFETMLFAGSFKGNKGEGQNANDMYYYFHNLFGHIHNCGKHSAILNDTLSGMIFTGRTRYKHGSTLCELFPANFPTLIAQLLFLNDNYEMEEKNLLDATLKYLEYSGTDPLQPDIIETSNFELYYAHTFTRPVDSNFVDADFPGKEIYIEIEKLRLVEWKIENLRKEDTTVVLSEIDTEKQEIENRLRPALLQYFYEKDVNEWFVNNFY</sequence>